<keyword evidence="3" id="KW-1185">Reference proteome</keyword>
<evidence type="ECO:0000256" key="1">
    <source>
        <dbReference type="SAM" id="MobiDB-lite"/>
    </source>
</evidence>
<protein>
    <submittedName>
        <fullName evidence="2">Uncharacterized protein</fullName>
    </submittedName>
</protein>
<evidence type="ECO:0000313" key="3">
    <source>
        <dbReference type="Proteomes" id="UP000594262"/>
    </source>
</evidence>
<reference evidence="2" key="1">
    <citation type="submission" date="2021-01" db="UniProtKB">
        <authorList>
            <consortium name="EnsemblMetazoa"/>
        </authorList>
    </citation>
    <scope>IDENTIFICATION</scope>
</reference>
<dbReference type="Proteomes" id="UP000594262">
    <property type="component" value="Unplaced"/>
</dbReference>
<evidence type="ECO:0000313" key="2">
    <source>
        <dbReference type="EnsemblMetazoa" id="CLYHEMP009054.1"/>
    </source>
</evidence>
<feature type="region of interest" description="Disordered" evidence="1">
    <location>
        <begin position="40"/>
        <end position="102"/>
    </location>
</feature>
<name>A0A7M5V7V3_9CNID</name>
<dbReference type="AlphaFoldDB" id="A0A7M5V7V3"/>
<proteinExistence type="predicted"/>
<accession>A0A7M5V7V3</accession>
<dbReference type="EnsemblMetazoa" id="CLYHEMT009054.1">
    <property type="protein sequence ID" value="CLYHEMP009054.1"/>
    <property type="gene ID" value="CLYHEMG009054"/>
</dbReference>
<organism evidence="2 3">
    <name type="scientific">Clytia hemisphaerica</name>
    <dbReference type="NCBI Taxonomy" id="252671"/>
    <lineage>
        <taxon>Eukaryota</taxon>
        <taxon>Metazoa</taxon>
        <taxon>Cnidaria</taxon>
        <taxon>Hydrozoa</taxon>
        <taxon>Hydroidolina</taxon>
        <taxon>Leptothecata</taxon>
        <taxon>Obeliida</taxon>
        <taxon>Clytiidae</taxon>
        <taxon>Clytia</taxon>
    </lineage>
</organism>
<feature type="compositionally biased region" description="Basic and acidic residues" evidence="1">
    <location>
        <begin position="71"/>
        <end position="82"/>
    </location>
</feature>
<sequence>KHSLQRELLIKDYYGHSAIDHHARHGDRLQRMLNNKLQRNAIRPVLPNKEDQLDQQGDIETGERIQFQTPREFKESQERFEETPVDAFENNGGEDTMEHSVI</sequence>